<evidence type="ECO:0000256" key="1">
    <source>
        <dbReference type="SAM" id="Coils"/>
    </source>
</evidence>
<sequence>MNEFISIKSLDKILSQRFPSKQNSYTPKSMLTPNTSPNSRLRILSPTNKLDSTDKFNKTQNSTQQFQNMIRRDILKKKMNLLTAKLQTNKTEIIKEDNTFSDRLLMSNFENFVNETDQKLQKICHQINKSPQSISNSQPIIPIQEGQIENFEKKIIKTKQILQEKRQLLKYAKQQYQSNKQLLQQLKFELDQLNEDHNLLEIITTNRSLKNEIVNNRQSIIKHKQIIMKVDQFIKKYLKDQLLTEDCEFAHYISKFNNIYMQMLITLEEQI</sequence>
<evidence type="ECO:0000313" key="4">
    <source>
        <dbReference type="Proteomes" id="UP000692954"/>
    </source>
</evidence>
<feature type="coiled-coil region" evidence="1">
    <location>
        <begin position="148"/>
        <end position="203"/>
    </location>
</feature>
<dbReference type="EMBL" id="CAJJDN010000003">
    <property type="protein sequence ID" value="CAD8048562.1"/>
    <property type="molecule type" value="Genomic_DNA"/>
</dbReference>
<dbReference type="OrthoDB" id="297639at2759"/>
<feature type="region of interest" description="Disordered" evidence="2">
    <location>
        <begin position="18"/>
        <end position="39"/>
    </location>
</feature>
<reference evidence="3" key="1">
    <citation type="submission" date="2021-01" db="EMBL/GenBank/DDBJ databases">
        <authorList>
            <consortium name="Genoscope - CEA"/>
            <person name="William W."/>
        </authorList>
    </citation>
    <scope>NUCLEOTIDE SEQUENCE</scope>
</reference>
<comment type="caution">
    <text evidence="3">The sequence shown here is derived from an EMBL/GenBank/DDBJ whole genome shotgun (WGS) entry which is preliminary data.</text>
</comment>
<keyword evidence="4" id="KW-1185">Reference proteome</keyword>
<evidence type="ECO:0000313" key="3">
    <source>
        <dbReference type="EMBL" id="CAD8048562.1"/>
    </source>
</evidence>
<keyword evidence="1" id="KW-0175">Coiled coil</keyword>
<dbReference type="AlphaFoldDB" id="A0A8S1K1N1"/>
<organism evidence="3 4">
    <name type="scientific">Paramecium sonneborni</name>
    <dbReference type="NCBI Taxonomy" id="65129"/>
    <lineage>
        <taxon>Eukaryota</taxon>
        <taxon>Sar</taxon>
        <taxon>Alveolata</taxon>
        <taxon>Ciliophora</taxon>
        <taxon>Intramacronucleata</taxon>
        <taxon>Oligohymenophorea</taxon>
        <taxon>Peniculida</taxon>
        <taxon>Parameciidae</taxon>
        <taxon>Paramecium</taxon>
    </lineage>
</organism>
<dbReference type="Proteomes" id="UP000692954">
    <property type="component" value="Unassembled WGS sequence"/>
</dbReference>
<accession>A0A8S1K1N1</accession>
<evidence type="ECO:0000256" key="2">
    <source>
        <dbReference type="SAM" id="MobiDB-lite"/>
    </source>
</evidence>
<name>A0A8S1K1N1_9CILI</name>
<protein>
    <submittedName>
        <fullName evidence="3">Uncharacterized protein</fullName>
    </submittedName>
</protein>
<proteinExistence type="predicted"/>
<gene>
    <name evidence="3" type="ORF">PSON_ATCC_30995.1.T0030302</name>
</gene>